<accession>A0A9P1C2B3</accession>
<reference evidence="6" key="1">
    <citation type="submission" date="2022-10" db="EMBL/GenBank/DDBJ databases">
        <authorList>
            <person name="Chen Y."/>
            <person name="Dougan E. K."/>
            <person name="Chan C."/>
            <person name="Rhodes N."/>
            <person name="Thang M."/>
        </authorList>
    </citation>
    <scope>NUCLEOTIDE SEQUENCE</scope>
</reference>
<feature type="region of interest" description="Disordered" evidence="2">
    <location>
        <begin position="565"/>
        <end position="593"/>
    </location>
</feature>
<keyword evidence="1" id="KW-0862">Zinc</keyword>
<dbReference type="Gene3D" id="2.160.20.10">
    <property type="entry name" value="Single-stranded right-handed beta-helix, Pectin lyase-like"/>
    <property type="match status" value="1"/>
</dbReference>
<proteinExistence type="predicted"/>
<dbReference type="EMBL" id="CAMXCT010000768">
    <property type="protein sequence ID" value="CAI3983020.1"/>
    <property type="molecule type" value="Genomic_DNA"/>
</dbReference>
<dbReference type="OrthoDB" id="406385at2759"/>
<dbReference type="InterPro" id="IPR012337">
    <property type="entry name" value="RNaseH-like_sf"/>
</dbReference>
<dbReference type="InterPro" id="IPR001878">
    <property type="entry name" value="Znf_CCHC"/>
</dbReference>
<dbReference type="Gene3D" id="3.30.420.10">
    <property type="entry name" value="Ribonuclease H-like superfamily/Ribonuclease H"/>
    <property type="match status" value="1"/>
</dbReference>
<dbReference type="GO" id="GO:0015074">
    <property type="term" value="P:DNA integration"/>
    <property type="evidence" value="ECO:0007669"/>
    <property type="project" value="InterPro"/>
</dbReference>
<dbReference type="SUPFAM" id="SSF53098">
    <property type="entry name" value="Ribonuclease H-like"/>
    <property type="match status" value="1"/>
</dbReference>
<feature type="compositionally biased region" description="Basic and acidic residues" evidence="2">
    <location>
        <begin position="1786"/>
        <end position="1799"/>
    </location>
</feature>
<feature type="domain" description="CCHC-type" evidence="4">
    <location>
        <begin position="735"/>
        <end position="750"/>
    </location>
</feature>
<evidence type="ECO:0000259" key="5">
    <source>
        <dbReference type="PROSITE" id="PS50994"/>
    </source>
</evidence>
<name>A0A9P1C2B3_9DINO</name>
<feature type="region of interest" description="Disordered" evidence="2">
    <location>
        <begin position="1706"/>
        <end position="1843"/>
    </location>
</feature>
<feature type="compositionally biased region" description="Low complexity" evidence="2">
    <location>
        <begin position="1773"/>
        <end position="1783"/>
    </location>
</feature>
<dbReference type="InterPro" id="IPR001584">
    <property type="entry name" value="Integrase_cat-core"/>
</dbReference>
<evidence type="ECO:0000256" key="1">
    <source>
        <dbReference type="PROSITE-ProRule" id="PRU00047"/>
    </source>
</evidence>
<keyword evidence="1" id="KW-0863">Zinc-finger</keyword>
<keyword evidence="3" id="KW-0732">Signal</keyword>
<dbReference type="Pfam" id="PF07727">
    <property type="entry name" value="RVT_2"/>
    <property type="match status" value="1"/>
</dbReference>
<feature type="region of interest" description="Disordered" evidence="2">
    <location>
        <begin position="690"/>
        <end position="723"/>
    </location>
</feature>
<dbReference type="SMART" id="SM00343">
    <property type="entry name" value="ZnF_C2HC"/>
    <property type="match status" value="1"/>
</dbReference>
<evidence type="ECO:0000256" key="2">
    <source>
        <dbReference type="SAM" id="MobiDB-lite"/>
    </source>
</evidence>
<dbReference type="PROSITE" id="PS50158">
    <property type="entry name" value="ZF_CCHC"/>
    <property type="match status" value="1"/>
</dbReference>
<evidence type="ECO:0000313" key="6">
    <source>
        <dbReference type="EMBL" id="CAI3983020.1"/>
    </source>
</evidence>
<keyword evidence="1" id="KW-0479">Metal-binding</keyword>
<dbReference type="Proteomes" id="UP001152797">
    <property type="component" value="Unassembled WGS sequence"/>
</dbReference>
<organism evidence="6">
    <name type="scientific">Cladocopium goreaui</name>
    <dbReference type="NCBI Taxonomy" id="2562237"/>
    <lineage>
        <taxon>Eukaryota</taxon>
        <taxon>Sar</taxon>
        <taxon>Alveolata</taxon>
        <taxon>Dinophyceae</taxon>
        <taxon>Suessiales</taxon>
        <taxon>Symbiodiniaceae</taxon>
        <taxon>Cladocopium</taxon>
    </lineage>
</organism>
<feature type="chain" id="PRO_5043270017" evidence="3">
    <location>
        <begin position="21"/>
        <end position="2882"/>
    </location>
</feature>
<dbReference type="GO" id="GO:0008270">
    <property type="term" value="F:zinc ion binding"/>
    <property type="evidence" value="ECO:0007669"/>
    <property type="project" value="UniProtKB-KW"/>
</dbReference>
<reference evidence="7 8" key="2">
    <citation type="submission" date="2024-05" db="EMBL/GenBank/DDBJ databases">
        <authorList>
            <person name="Chen Y."/>
            <person name="Shah S."/>
            <person name="Dougan E. K."/>
            <person name="Thang M."/>
            <person name="Chan C."/>
        </authorList>
    </citation>
    <scope>NUCLEOTIDE SEQUENCE [LARGE SCALE GENOMIC DNA]</scope>
</reference>
<dbReference type="InterPro" id="IPR011050">
    <property type="entry name" value="Pectin_lyase_fold/virulence"/>
</dbReference>
<feature type="compositionally biased region" description="Basic residues" evidence="2">
    <location>
        <begin position="567"/>
        <end position="583"/>
    </location>
</feature>
<dbReference type="SUPFAM" id="SSF51126">
    <property type="entry name" value="Pectin lyase-like"/>
    <property type="match status" value="1"/>
</dbReference>
<protein>
    <submittedName>
        <fullName evidence="7">Retrovirus-related Pol polyprotein from transposon RE2 (Retro element 2) (AtRE2)</fullName>
    </submittedName>
</protein>
<dbReference type="PROSITE" id="PS50994">
    <property type="entry name" value="INTEGRASE"/>
    <property type="match status" value="1"/>
</dbReference>
<feature type="signal peptide" evidence="3">
    <location>
        <begin position="1"/>
        <end position="20"/>
    </location>
</feature>
<evidence type="ECO:0000256" key="3">
    <source>
        <dbReference type="SAM" id="SignalP"/>
    </source>
</evidence>
<evidence type="ECO:0000313" key="7">
    <source>
        <dbReference type="EMBL" id="CAL4770332.1"/>
    </source>
</evidence>
<evidence type="ECO:0000259" key="4">
    <source>
        <dbReference type="PROSITE" id="PS50158"/>
    </source>
</evidence>
<dbReference type="InterPro" id="IPR036397">
    <property type="entry name" value="RNaseH_sf"/>
</dbReference>
<feature type="domain" description="Integrase catalytic" evidence="5">
    <location>
        <begin position="1362"/>
        <end position="1537"/>
    </location>
</feature>
<feature type="region of interest" description="Disordered" evidence="2">
    <location>
        <begin position="743"/>
        <end position="765"/>
    </location>
</feature>
<dbReference type="InterPro" id="IPR013103">
    <property type="entry name" value="RVT_2"/>
</dbReference>
<feature type="compositionally biased region" description="Low complexity" evidence="2">
    <location>
        <begin position="744"/>
        <end position="761"/>
    </location>
</feature>
<feature type="compositionally biased region" description="Low complexity" evidence="2">
    <location>
        <begin position="1801"/>
        <end position="1821"/>
    </location>
</feature>
<gene>
    <name evidence="6" type="ORF">C1SCF055_LOCUS10672</name>
</gene>
<keyword evidence="8" id="KW-1185">Reference proteome</keyword>
<evidence type="ECO:0000313" key="8">
    <source>
        <dbReference type="Proteomes" id="UP001152797"/>
    </source>
</evidence>
<dbReference type="GO" id="GO:0003676">
    <property type="term" value="F:nucleic acid binding"/>
    <property type="evidence" value="ECO:0007669"/>
    <property type="project" value="InterPro"/>
</dbReference>
<sequence length="2882" mass="323792">MGSMSKLAFLCSLLVASPLADEEINVAALDDECAEGSCALGLLQKDSTEDRRNWIRLIEGNGCPQGGPIPCEKIGNTRHFKFPAGVFALHRQVTVPANTIIEGVSNPNDAGDKTRKPDYAGQTVFEATVGVSDHNICYCQNLERSWEPLSPRNPYHCTDLTNEQVQRLRPGFLMYSNTKVKNIAYQGKDTLRPSDNGALCGGAVFETPGCVHNQCLFPHLKTGDGRPVSNVRIENVRMNDYAGDPNLASQLAVWVAQTTDTGTPTRDVVVKNLVAMFLHADGINFHGFVQDAMVDDSYIQNTGDDIYAVWGSHFDTRNIVFQNCVGVDAGRARQNHYGSCVAVSLGDGADRLEPPHAAAEPHWAFSTRPLWLLRVLPLDNDSRGPSFDSFVPRFDNTISGYKEWRKRVQLYARRLELQGRSKEVAMNVLAVLEGSSWTQCEDIDLKELEAENGLDVLLRRLDSKWKYDERVELGSIFDTFFFKVQRKPNQSLLDYVTDFHQALRDVQRLKVDLPEEITGWLMLRRAALTKDQQHLVQSQVGKTLTLGNVEQSLFLVFGQDFKQSNHQSHRGKSFPKGKGRSNVHHAEDDEHEFQDDWNENYMDTYYENDDDQYYECDEEWDETYFGSQVDWSPTAFEWNPSEAAVEDESLFDVEEFDSVYSAYADAKSRLAQLRQSRGFYPVVALVDGKGSSMSQGGGSSKSKGQSKKGSKQSPYPPKGKGIKARGKAIAGDLVCLRCGKTGHKAANCKSSSAAASGASSPAKKRPIDLDPMVNMVFRASGDEFHEIEETYMQGESVVRAGGWVTKEPDMCIQDQGASSFLAGSEYILRYLKWLEVQGYPMNTISFKKCNKTFRFGGDADGHARWMVELPVHFANISGRMQCFIVFGATPMLLGRPVLEQLGAVVDFGSGKMRILGGRWTEIERGKQDAMLLRLAATFNSIEDFENPQFDLRAKDDDHDDACSLQDFLQDLRAAERYEEMISEVQFTDDASENEFVDVETYVNVDEQIPEEHFHAHELTERTQCSMSKTWSWIQGQLVETSKKAAQLAYEARCQPHPRKKLIWEVYSGTGLLGEQAERLGADVMRFGLNNGWDFSKLAHRKRLMELAYELEPDEIYMSPKCTLWSPMQAINMRCEADWDELWERRDFDHEIHLKFCKKLYWFQVKRGAHAHIEHPHRSAAWETPAFAKLPGERTTFDQCEYGSTTTVDDDEVPIMKTISIQTTKRAMCRIMSKRCSGNHQHARLEGGSRCKKAENYQCELAWNLARALLEDEGLSEQAYAVQQDAEAQELTGVLRKLGTRHGSEAVRIAYRLHRNLGHPRKDTLVRMLQAKNADPKVIAAAEALECPYCNKFSSRKQSAPAHAERPMDFNEQLQADTLWFDLSSVEPDAPSDKASKRKIGMLVMVDSATRFMAVRSIPDESSNSLMKAVEREWIRYFGPPKQLSVDEWSGWGSDAMMQWSGDHDIEMKISPVQSHSRTSIVERRHQLLRKALSIFMTENGLRGLDGPHTAFNWTVPTLNQCTFVNGFTPMQLALGKQPNMPGLISDERTGPIQLQQSEQDRLRRRLELKASAQNACAVAEIDVKLRRALLRRFSGADEDLQPGERCLYWREVGNRFHTVQWKGPATVVAVQRDPDTGTIDTYWIAHGTVLIRAGRQHVRRLVGQEGLVNGAQRAEQAIAGLRQRRVVRTADLRRINKHTLEELEGEISDGIFDEPSPKKAKTNHPPDQGEQDAPAARPESVRSLSYEPTEPIDDLPKDPAEDPPLPVADPSSGLDLPTDPGLDLPDESRRLDLDLRDSEEPQPSQQAEAAAASSSGEAGAGLMPEPLPQDVPIPDGDDSEADQPTIAADNAITQSSMPEAPPQLPGLSFAERRRQHERSETSWMRSPLWPWCMITLILKALAIQSVPSTMNRSTSLWSSFQMAVKAQLTFQLDGTMIRKPMRSTLVPQQTFGALKMTTNGLTMRRNSRIILVNEEQSAPVGDEPWFGKTLYPLTKDAAAEFGQNYVGDLSKKFNNKTIRSRGHIWSAQAAPKKKNVKESADLQESRMSLEDRLAFIEGKKAELVDWNRVMKARFVLKWSADNNGNPRAKARLVLQGFSDPDLLRGELDTSSPTLSRSSRQILLAIATCKSWLIFISDVATAFLQGDPQKRILWARIPKDACQLIGVPAGTLMRLLKPIYGQADAPRRWFQVARRRLIAAGYQPHPLDQCLYCLFHGDQLVSMIGIHVDDLIGAGLESDEVYQKAKQALHESFNFKHWTEGNETGQLQFCGCDLEADGKGGWFLRQQAYVQKIKPLTLSDSDENRELTVKEVTMLRGLLGALQWPATQTSPHLSASVSLLCGEVSAATVSTATQANKLLRFAKANSDVGLQFSDLGQLHELCMIALSDAAWGVRKNHESQGGYFVLLMNVKALQGQLDQPYVVLDWRSYKLPRISRSSLNSEAQACAGAMDALEYLLIFWHGCVTPGFDLRHLDVHDIQMQSALVVDAKALYDSLKAEVPQMQGDRRSKIEVMVVKQKMDEMKTKLKWISSETQLADGVTKIAARQLLADRLRSHVFSLHSDQSFQAAKKKTLAGCQASTRRNAIGRLQKGIGFAVLTNQLEPVRGDDFAEVSNLKNALVTDETFCVNDKDERIQDLESLVHYYEQDVTSTSLFVSRTGARYQLHRDCRALLQANQAGIRDLKCCSQCIQTLRDNSNLGGWNHHMQLQNHIGRSRRGLFGFYVSCLWTTIPEGPLLYGAKEATFRDLTCYAPPQNTHDCYDSKNNGETCNGCLGIIKESFSADYRGSVFTFSNCKFYNLKLDRIRTCDATGSWLLILTREQGRPSKIGLFCVMSRFSKPMLHMLEGILAAKTATVYIYIYISYTYHIHIIYISYTYHIHIIYI</sequence>
<dbReference type="EMBL" id="CAMXCT030000768">
    <property type="protein sequence ID" value="CAL4770332.1"/>
    <property type="molecule type" value="Genomic_DNA"/>
</dbReference>
<comment type="caution">
    <text evidence="6">The sequence shown here is derived from an EMBL/GenBank/DDBJ whole genome shotgun (WGS) entry which is preliminary data.</text>
</comment>
<dbReference type="EMBL" id="CAMXCT020000768">
    <property type="protein sequence ID" value="CAL1136395.1"/>
    <property type="molecule type" value="Genomic_DNA"/>
</dbReference>
<dbReference type="InterPro" id="IPR012334">
    <property type="entry name" value="Pectin_lyas_fold"/>
</dbReference>